<dbReference type="InterPro" id="IPR004240">
    <property type="entry name" value="EMP70"/>
</dbReference>
<evidence type="ECO:0000256" key="3">
    <source>
        <dbReference type="ARBA" id="ARBA00022692"/>
    </source>
</evidence>
<evidence type="ECO:0000256" key="7">
    <source>
        <dbReference type="RuleBase" id="RU363079"/>
    </source>
</evidence>
<comment type="similarity">
    <text evidence="2 7">Belongs to the nonaspanin (TM9SF) (TC 9.A.2) family.</text>
</comment>
<feature type="transmembrane region" description="Helical" evidence="7">
    <location>
        <begin position="422"/>
        <end position="446"/>
    </location>
</feature>
<gene>
    <name evidence="8" type="ORF">TR114899</name>
</gene>
<feature type="transmembrane region" description="Helical" evidence="7">
    <location>
        <begin position="385"/>
        <end position="410"/>
    </location>
</feature>
<sequence>MMLISVFLFLQVLSARAIPGLVPTTYCKTAIPGKCESKIDVYAARMDSTVSVVAYSPDKFDQCTAEGTYKPAENFGEVVFGQRLSTTGFQINFAEPVTCKALCVKEYPDTSSAHVSAYNDLLSGIKHFYDRHWIIDSLPVTVCHRVEDGKQSVCERSIPIGCITGRDKSTSQTCDVLFGDTLDSKYILLNHFDLKIRYAPQTPNGGADASNTMGKIISAEVTPRSIKHTGGDLDCSPNHPLILPADLKPPLQITYSYSVTFEEVKDVSWTSRWDYFLTSSTSHTNIQWLSIVNSLIVVIFLTGLVALVLVRTLYRDVSRYNKLDSTGNEAQEEFGWKLVHGDVFRAPSHPLLLSVFVGSGTQLALMAVITLFFACFGILSPAHRGAFGTCALAVFVCLGASAGYVSARLYKFFGGLCWKTNVLATALFCPGIVVSVFLTLNVVLSALHSSMAVSFTTILALLAMWLLVSLPLCMLGAFFGFRKDVIAVPTRTNQIPRQIPPQVCYTRFFPSVLLAGLLPFGCIFIQLFFIFNSIWGHQLFFMFGLLFIIFLVLLVSTSETTILLCYFHLCSENYKWYWRSFVSSGSTALFVVLYSIHYYVTKTEYNGFVSAFLYFSYTTLVASLLFLLLGSVGFLACFLFVRKIYSVVKVD</sequence>
<organism evidence="8">
    <name type="scientific">Schistocephalus solidus</name>
    <name type="common">Tapeworm</name>
    <dbReference type="NCBI Taxonomy" id="70667"/>
    <lineage>
        <taxon>Eukaryota</taxon>
        <taxon>Metazoa</taxon>
        <taxon>Spiralia</taxon>
        <taxon>Lophotrochozoa</taxon>
        <taxon>Platyhelminthes</taxon>
        <taxon>Cestoda</taxon>
        <taxon>Eucestoda</taxon>
        <taxon>Diphyllobothriidea</taxon>
        <taxon>Diphyllobothriidae</taxon>
        <taxon>Schistocephalus</taxon>
    </lineage>
</organism>
<dbReference type="PANTHER" id="PTHR10766">
    <property type="entry name" value="TRANSMEMBRANE 9 SUPERFAMILY PROTEIN"/>
    <property type="match status" value="1"/>
</dbReference>
<dbReference type="Pfam" id="PF02990">
    <property type="entry name" value="EMP70"/>
    <property type="match status" value="1"/>
</dbReference>
<evidence type="ECO:0000256" key="2">
    <source>
        <dbReference type="ARBA" id="ARBA00005227"/>
    </source>
</evidence>
<comment type="subcellular location">
    <subcellularLocation>
        <location evidence="1">Membrane</location>
        <topology evidence="1">Multi-pass membrane protein</topology>
    </subcellularLocation>
</comment>
<feature type="signal peptide" evidence="7">
    <location>
        <begin position="1"/>
        <end position="17"/>
    </location>
</feature>
<dbReference type="GO" id="GO:0005737">
    <property type="term" value="C:cytoplasm"/>
    <property type="evidence" value="ECO:0007669"/>
    <property type="project" value="UniProtKB-ARBA"/>
</dbReference>
<evidence type="ECO:0000256" key="1">
    <source>
        <dbReference type="ARBA" id="ARBA00004141"/>
    </source>
</evidence>
<evidence type="ECO:0000256" key="4">
    <source>
        <dbReference type="ARBA" id="ARBA00022729"/>
    </source>
</evidence>
<keyword evidence="6 7" id="KW-0472">Membrane</keyword>
<protein>
    <recommendedName>
        <fullName evidence="7">Transmembrane 9 superfamily member</fullName>
    </recommendedName>
</protein>
<feature type="transmembrane region" description="Helical" evidence="7">
    <location>
        <begin position="612"/>
        <end position="641"/>
    </location>
</feature>
<feature type="transmembrane region" description="Helical" evidence="7">
    <location>
        <begin position="351"/>
        <end position="379"/>
    </location>
</feature>
<evidence type="ECO:0000256" key="6">
    <source>
        <dbReference type="ARBA" id="ARBA00023136"/>
    </source>
</evidence>
<feature type="transmembrane region" description="Helical" evidence="7">
    <location>
        <begin position="581"/>
        <end position="600"/>
    </location>
</feature>
<keyword evidence="4 7" id="KW-0732">Signal</keyword>
<dbReference type="GO" id="GO:0072657">
    <property type="term" value="P:protein localization to membrane"/>
    <property type="evidence" value="ECO:0007669"/>
    <property type="project" value="TreeGrafter"/>
</dbReference>
<reference evidence="8" key="1">
    <citation type="submission" date="2016-01" db="EMBL/GenBank/DDBJ databases">
        <title>Reference transcriptome for the parasite Schistocephalus solidus: insights into the molecular evolution of parasitism.</title>
        <authorList>
            <person name="Hebert F.O."/>
            <person name="Grambauer S."/>
            <person name="Barber I."/>
            <person name="Landry C.R."/>
            <person name="Aubin-Horth N."/>
        </authorList>
    </citation>
    <scope>NUCLEOTIDE SEQUENCE</scope>
</reference>
<name>A0A0X3PJS7_SCHSO</name>
<feature type="transmembrane region" description="Helical" evidence="7">
    <location>
        <begin position="458"/>
        <end position="481"/>
    </location>
</feature>
<keyword evidence="3 7" id="KW-0812">Transmembrane</keyword>
<feature type="transmembrane region" description="Helical" evidence="7">
    <location>
        <begin position="288"/>
        <end position="310"/>
    </location>
</feature>
<dbReference type="GO" id="GO:0016020">
    <property type="term" value="C:membrane"/>
    <property type="evidence" value="ECO:0007669"/>
    <property type="project" value="UniProtKB-SubCell"/>
</dbReference>
<accession>A0A0X3PJS7</accession>
<feature type="transmembrane region" description="Helical" evidence="7">
    <location>
        <begin position="512"/>
        <end position="535"/>
    </location>
</feature>
<evidence type="ECO:0000256" key="5">
    <source>
        <dbReference type="ARBA" id="ARBA00022989"/>
    </source>
</evidence>
<keyword evidence="5 7" id="KW-1133">Transmembrane helix</keyword>
<feature type="chain" id="PRO_5007356219" description="Transmembrane 9 superfamily member" evidence="7">
    <location>
        <begin position="18"/>
        <end position="651"/>
    </location>
</feature>
<proteinExistence type="inferred from homology"/>
<dbReference type="PANTHER" id="PTHR10766:SF111">
    <property type="entry name" value="TRANSMEMBRANE 9 SUPERFAMILY MEMBER 2"/>
    <property type="match status" value="1"/>
</dbReference>
<evidence type="ECO:0000313" key="8">
    <source>
        <dbReference type="EMBL" id="JAP50117.1"/>
    </source>
</evidence>
<dbReference type="AlphaFoldDB" id="A0A0X3PJS7"/>
<feature type="transmembrane region" description="Helical" evidence="7">
    <location>
        <begin position="541"/>
        <end position="569"/>
    </location>
</feature>
<dbReference type="EMBL" id="GEEE01013108">
    <property type="protein sequence ID" value="JAP50117.1"/>
    <property type="molecule type" value="Transcribed_RNA"/>
</dbReference>